<protein>
    <submittedName>
        <fullName evidence="1">Unnamed protein product</fullName>
    </submittedName>
</protein>
<dbReference type="EMBL" id="BSXN01006108">
    <property type="protein sequence ID" value="GME83653.1"/>
    <property type="molecule type" value="Genomic_DNA"/>
</dbReference>
<proteinExistence type="predicted"/>
<evidence type="ECO:0000313" key="1">
    <source>
        <dbReference type="EMBL" id="GME83653.1"/>
    </source>
</evidence>
<dbReference type="AlphaFoldDB" id="A0A9W6T910"/>
<comment type="caution">
    <text evidence="1">The sequence shown here is derived from an EMBL/GenBank/DDBJ whole genome shotgun (WGS) entry which is preliminary data.</text>
</comment>
<sequence>MDHPVPDGDNDYDVVNDNDNIDDILNVYNTGDDLIIDDGTAFDALADPVFLSNLDGNLDDGNIGDHM</sequence>
<accession>A0A9W6T910</accession>
<dbReference type="Proteomes" id="UP001165120">
    <property type="component" value="Unassembled WGS sequence"/>
</dbReference>
<keyword evidence="2" id="KW-1185">Reference proteome</keyword>
<gene>
    <name evidence="1" type="ORF">Cboi02_000691000</name>
</gene>
<reference evidence="1" key="1">
    <citation type="submission" date="2023-04" db="EMBL/GenBank/DDBJ databases">
        <title>Candida boidinii NBRC 10035.</title>
        <authorList>
            <person name="Ichikawa N."/>
            <person name="Sato H."/>
            <person name="Tonouchi N."/>
        </authorList>
    </citation>
    <scope>NUCLEOTIDE SEQUENCE</scope>
    <source>
        <strain evidence="1">NBRC 10035</strain>
    </source>
</reference>
<organism evidence="1 2">
    <name type="scientific">Candida boidinii</name>
    <name type="common">Yeast</name>
    <dbReference type="NCBI Taxonomy" id="5477"/>
    <lineage>
        <taxon>Eukaryota</taxon>
        <taxon>Fungi</taxon>
        <taxon>Dikarya</taxon>
        <taxon>Ascomycota</taxon>
        <taxon>Saccharomycotina</taxon>
        <taxon>Pichiomycetes</taxon>
        <taxon>Pichiales</taxon>
        <taxon>Pichiaceae</taxon>
        <taxon>Ogataea</taxon>
        <taxon>Ogataea/Candida clade</taxon>
    </lineage>
</organism>
<name>A0A9W6T910_CANBO</name>
<evidence type="ECO:0000313" key="2">
    <source>
        <dbReference type="Proteomes" id="UP001165120"/>
    </source>
</evidence>